<gene>
    <name evidence="11 12" type="primary">HYI</name>
</gene>
<keyword evidence="10" id="KW-1185">Reference proteome</keyword>
<comment type="function">
    <text evidence="2 7">Catalyzes the reversible isomerization between hydroxypyruvate and 2-hydroxy-3-oxopropanoate (also termed tartronate semialdehyde).</text>
</comment>
<evidence type="ECO:0000313" key="11">
    <source>
        <dbReference type="RefSeq" id="XP_032822225.1"/>
    </source>
</evidence>
<comment type="catalytic activity">
    <reaction evidence="1 7">
        <text>3-hydroxypyruvate = 2-hydroxy-3-oxopropanoate</text>
        <dbReference type="Rhea" id="RHEA:11952"/>
        <dbReference type="ChEBI" id="CHEBI:17180"/>
        <dbReference type="ChEBI" id="CHEBI:57978"/>
        <dbReference type="EC" id="5.3.1.22"/>
    </reaction>
</comment>
<dbReference type="RefSeq" id="XP_032822225.1">
    <property type="nucleotide sequence ID" value="XM_032966334.1"/>
</dbReference>
<feature type="active site" description="Proton donor/acceptor" evidence="8">
    <location>
        <position position="257"/>
    </location>
</feature>
<evidence type="ECO:0000259" key="9">
    <source>
        <dbReference type="Pfam" id="PF01261"/>
    </source>
</evidence>
<dbReference type="Gene3D" id="3.20.20.150">
    <property type="entry name" value="Divalent-metal-dependent TIM barrel enzymes"/>
    <property type="match status" value="1"/>
</dbReference>
<evidence type="ECO:0000256" key="7">
    <source>
        <dbReference type="PIRNR" id="PIRNR006241"/>
    </source>
</evidence>
<evidence type="ECO:0000256" key="4">
    <source>
        <dbReference type="ARBA" id="ARBA00012570"/>
    </source>
</evidence>
<dbReference type="Pfam" id="PF01261">
    <property type="entry name" value="AP_endonuc_2"/>
    <property type="match status" value="1"/>
</dbReference>
<keyword evidence="6 7" id="KW-0413">Isomerase</keyword>
<evidence type="ECO:0000256" key="2">
    <source>
        <dbReference type="ARBA" id="ARBA00002968"/>
    </source>
</evidence>
<evidence type="ECO:0000313" key="12">
    <source>
        <dbReference type="RefSeq" id="XP_032822227.1"/>
    </source>
</evidence>
<proteinExistence type="inferred from homology"/>
<dbReference type="GO" id="GO:0046487">
    <property type="term" value="P:glyoxylate metabolic process"/>
    <property type="evidence" value="ECO:0007669"/>
    <property type="project" value="TreeGrafter"/>
</dbReference>
<dbReference type="KEGG" id="pmrn:116948985"/>
<dbReference type="PIRSF" id="PIRSF006241">
    <property type="entry name" value="HyI"/>
    <property type="match status" value="1"/>
</dbReference>
<sequence length="278" mass="29951">MPPPPLRFAANVGWLFTEGEADISARCEAAKAAGFDAVEIPDPYGYWGRAGGPEETPRPPPPPALPVALINSPRGDVAAGEMGLGALPGRQADFLESLQTAIAHAKALKCDRVHLLSGRLPPGVAREAQGPAMEATLVRNLLTASDLLAVEGMTGLIEPINSKLTDPRYFLDTPRQAARILEKVDKPNIKLQLDIFHCQVMDGNLTGNIRALFPLIGHIQVAQVPNRDEPSSQGEINYSYIFNLLQGLGYQGYVGCEYTPRESTVAGLGWLNELRASH</sequence>
<dbReference type="PANTHER" id="PTHR43489:SF6">
    <property type="entry name" value="HYDROXYPYRUVATE ISOMERASE-RELATED"/>
    <property type="match status" value="1"/>
</dbReference>
<dbReference type="GO" id="GO:0008903">
    <property type="term" value="F:hydroxypyruvate isomerase activity"/>
    <property type="evidence" value="ECO:0007669"/>
    <property type="project" value="UniProtKB-EC"/>
</dbReference>
<name>A0AAJ7TT84_PETMA</name>
<evidence type="ECO:0000256" key="3">
    <source>
        <dbReference type="ARBA" id="ARBA00005962"/>
    </source>
</evidence>
<evidence type="ECO:0000256" key="6">
    <source>
        <dbReference type="ARBA" id="ARBA00023235"/>
    </source>
</evidence>
<comment type="similarity">
    <text evidence="3 7">Belongs to the hyi family.</text>
</comment>
<organism evidence="10 12">
    <name type="scientific">Petromyzon marinus</name>
    <name type="common">Sea lamprey</name>
    <dbReference type="NCBI Taxonomy" id="7757"/>
    <lineage>
        <taxon>Eukaryota</taxon>
        <taxon>Metazoa</taxon>
        <taxon>Chordata</taxon>
        <taxon>Craniata</taxon>
        <taxon>Vertebrata</taxon>
        <taxon>Cyclostomata</taxon>
        <taxon>Hyperoartia</taxon>
        <taxon>Petromyzontiformes</taxon>
        <taxon>Petromyzontidae</taxon>
        <taxon>Petromyzon</taxon>
    </lineage>
</organism>
<dbReference type="InterPro" id="IPR026040">
    <property type="entry name" value="HyI-like"/>
</dbReference>
<dbReference type="FunFam" id="3.20.20.150:FF:000007">
    <property type="entry name" value="Hydroxypyruvate isomerase"/>
    <property type="match status" value="1"/>
</dbReference>
<evidence type="ECO:0000256" key="5">
    <source>
        <dbReference type="ARBA" id="ARBA00017985"/>
    </source>
</evidence>
<feature type="active site" description="Proton donor/acceptor" evidence="8">
    <location>
        <position position="158"/>
    </location>
</feature>
<dbReference type="InterPro" id="IPR050417">
    <property type="entry name" value="Sugar_Epim/Isomerase"/>
</dbReference>
<dbReference type="CTD" id="81888"/>
<dbReference type="EC" id="5.3.1.22" evidence="4 7"/>
<evidence type="ECO:0000256" key="1">
    <source>
        <dbReference type="ARBA" id="ARBA00000476"/>
    </source>
</evidence>
<dbReference type="Proteomes" id="UP001318040">
    <property type="component" value="Chromosome 35"/>
</dbReference>
<accession>A0AAJ7TT84</accession>
<dbReference type="AlphaFoldDB" id="A0AAJ7TT84"/>
<dbReference type="InterPro" id="IPR036237">
    <property type="entry name" value="Xyl_isomerase-like_sf"/>
</dbReference>
<feature type="domain" description="Xylose isomerase-like TIM barrel" evidence="9">
    <location>
        <begin position="28"/>
        <end position="273"/>
    </location>
</feature>
<protein>
    <recommendedName>
        <fullName evidence="5 7">Putative hydroxypyruvate isomerase</fullName>
        <ecNumber evidence="4 7">5.3.1.22</ecNumber>
    </recommendedName>
</protein>
<evidence type="ECO:0000313" key="10">
    <source>
        <dbReference type="Proteomes" id="UP001318040"/>
    </source>
</evidence>
<reference evidence="11 12" key="1">
    <citation type="submission" date="2025-04" db="UniProtKB">
        <authorList>
            <consortium name="RefSeq"/>
        </authorList>
    </citation>
    <scope>IDENTIFICATION</scope>
    <source>
        <tissue evidence="11 12">Sperm</tissue>
    </source>
</reference>
<dbReference type="PANTHER" id="PTHR43489">
    <property type="entry name" value="ISOMERASE"/>
    <property type="match status" value="1"/>
</dbReference>
<dbReference type="RefSeq" id="XP_032822227.1">
    <property type="nucleotide sequence ID" value="XM_032966336.1"/>
</dbReference>
<evidence type="ECO:0000256" key="8">
    <source>
        <dbReference type="PIRSR" id="PIRSR006241-50"/>
    </source>
</evidence>
<dbReference type="SUPFAM" id="SSF51658">
    <property type="entry name" value="Xylose isomerase-like"/>
    <property type="match status" value="1"/>
</dbReference>
<dbReference type="InterPro" id="IPR013022">
    <property type="entry name" value="Xyl_isomerase-like_TIM-brl"/>
</dbReference>